<reference evidence="4 5" key="1">
    <citation type="journal article" date="2016" name="Sci. Rep.">
        <title>The Dendrobium catenatum Lindl. genome sequence provides insights into polysaccharide synthase, floral development and adaptive evolution.</title>
        <authorList>
            <person name="Zhang G.Q."/>
            <person name="Xu Q."/>
            <person name="Bian C."/>
            <person name="Tsai W.C."/>
            <person name="Yeh C.M."/>
            <person name="Liu K.W."/>
            <person name="Yoshida K."/>
            <person name="Zhang L.S."/>
            <person name="Chang S.B."/>
            <person name="Chen F."/>
            <person name="Shi Y."/>
            <person name="Su Y.Y."/>
            <person name="Zhang Y.Q."/>
            <person name="Chen L.J."/>
            <person name="Yin Y."/>
            <person name="Lin M."/>
            <person name="Huang H."/>
            <person name="Deng H."/>
            <person name="Wang Z.W."/>
            <person name="Zhu S.L."/>
            <person name="Zhao X."/>
            <person name="Deng C."/>
            <person name="Niu S.C."/>
            <person name="Huang J."/>
            <person name="Wang M."/>
            <person name="Liu G.H."/>
            <person name="Yang H.J."/>
            <person name="Xiao X.J."/>
            <person name="Hsiao Y.Y."/>
            <person name="Wu W.L."/>
            <person name="Chen Y.Y."/>
            <person name="Mitsuda N."/>
            <person name="Ohme-Takagi M."/>
            <person name="Luo Y.B."/>
            <person name="Van de Peer Y."/>
            <person name="Liu Z.J."/>
        </authorList>
    </citation>
    <scope>NUCLEOTIDE SEQUENCE [LARGE SCALE GENOMIC DNA]</scope>
    <source>
        <tissue evidence="4">The whole plant</tissue>
    </source>
</reference>
<name>A0A2I0WAD3_9ASPA</name>
<dbReference type="Gene3D" id="3.30.900.10">
    <property type="entry name" value="HORMA domain"/>
    <property type="match status" value="1"/>
</dbReference>
<feature type="compositionally biased region" description="Polar residues" evidence="2">
    <location>
        <begin position="430"/>
        <end position="444"/>
    </location>
</feature>
<feature type="compositionally biased region" description="Low complexity" evidence="2">
    <location>
        <begin position="447"/>
        <end position="461"/>
    </location>
</feature>
<dbReference type="PANTHER" id="PTHR13430:SF15">
    <property type="entry name" value="AUTOPHAGY-RELATED PROTEIN 13B"/>
    <property type="match status" value="1"/>
</dbReference>
<dbReference type="STRING" id="906689.A0A2I0WAD3"/>
<sequence>MASPSSSKSEPAIIEQVITEFFAKSVHIILESRSPYVSSRNYCADPFISSPSSSSSSLSFRPRDKWFNLALRDCPAALENFDLWRQSNLEPLVVDVILIDRKSIRNVSFPSPSGFLVRNLSSGRDELVSENRSEKIVERWIVRYESQSSSWLTRESSHQGRKKGSRATSHSSEFQFMYKKAYRRIIVLLRSLYAVVRLLPTYKLFRDLNASGQIHPLSLSHRILSVVHPFNREEDAEINQLGLGPLDTFFGKLSLSVTYLKKIEVMGSEPSTPMSTQFIMDYVGSPLADPLKRFQSLPYSGSAPSCTSLNRRHSWSNDHGETPSFSLTPSPTYSDSRALDCNLNPNLRPPNHLLDTSSSPHRLLKGSYAAYTKNFDEYKPSPPFSPSFSPSPPSHLSKALIRSESAPVSIPLPGQKGRNGGQIQGLPRPYSSSKRQGCRSQADSFGTELSSTSTPQTLSPENKLQLKKESLMLMELQTGMLPPKIFSSGKDHTGNISIYKVPSYTSSHIPSRSSSRLSSMDDFDDSGFTYPFAEDDEEVTNSYRVESADCKDHAGENLGQGELIPIKRSPDAAVGALVRMLRTASPLQLDNSNTLRSMQVFDDEISSKKFQQEKEDNEKNDMRKVESSSCLDITASELLKSRTAADALEEFQTYKNMRELILKQGGSLVQEVEDAAKSSSGYPTEV</sequence>
<reference evidence="4 5" key="2">
    <citation type="journal article" date="2017" name="Nature">
        <title>The Apostasia genome and the evolution of orchids.</title>
        <authorList>
            <person name="Zhang G.Q."/>
            <person name="Liu K.W."/>
            <person name="Li Z."/>
            <person name="Lohaus R."/>
            <person name="Hsiao Y.Y."/>
            <person name="Niu S.C."/>
            <person name="Wang J.Y."/>
            <person name="Lin Y.C."/>
            <person name="Xu Q."/>
            <person name="Chen L.J."/>
            <person name="Yoshida K."/>
            <person name="Fujiwara S."/>
            <person name="Wang Z.W."/>
            <person name="Zhang Y.Q."/>
            <person name="Mitsuda N."/>
            <person name="Wang M."/>
            <person name="Liu G.H."/>
            <person name="Pecoraro L."/>
            <person name="Huang H.X."/>
            <person name="Xiao X.J."/>
            <person name="Lin M."/>
            <person name="Wu X.Y."/>
            <person name="Wu W.L."/>
            <person name="Chen Y.Y."/>
            <person name="Chang S.B."/>
            <person name="Sakamoto S."/>
            <person name="Ohme-Takagi M."/>
            <person name="Yagi M."/>
            <person name="Zeng S.J."/>
            <person name="Shen C.Y."/>
            <person name="Yeh C.M."/>
            <person name="Luo Y.B."/>
            <person name="Tsai W.C."/>
            <person name="Van de Peer Y."/>
            <person name="Liu Z.J."/>
        </authorList>
    </citation>
    <scope>NUCLEOTIDE SEQUENCE [LARGE SCALE GENOMIC DNA]</scope>
    <source>
        <tissue evidence="4">The whole plant</tissue>
    </source>
</reference>
<accession>A0A2I0WAD3</accession>
<dbReference type="Proteomes" id="UP000233837">
    <property type="component" value="Unassembled WGS sequence"/>
</dbReference>
<keyword evidence="5" id="KW-1185">Reference proteome</keyword>
<evidence type="ECO:0000259" key="3">
    <source>
        <dbReference type="Pfam" id="PF10033"/>
    </source>
</evidence>
<dbReference type="InterPro" id="IPR018731">
    <property type="entry name" value="Atg13_N"/>
</dbReference>
<evidence type="ECO:0000256" key="2">
    <source>
        <dbReference type="SAM" id="MobiDB-lite"/>
    </source>
</evidence>
<evidence type="ECO:0000313" key="4">
    <source>
        <dbReference type="EMBL" id="PKU72616.1"/>
    </source>
</evidence>
<dbReference type="InterPro" id="IPR040182">
    <property type="entry name" value="ATG13"/>
</dbReference>
<dbReference type="GO" id="GO:0034497">
    <property type="term" value="P:protein localization to phagophore assembly site"/>
    <property type="evidence" value="ECO:0007669"/>
    <property type="project" value="TreeGrafter"/>
</dbReference>
<organism evidence="4 5">
    <name type="scientific">Dendrobium catenatum</name>
    <dbReference type="NCBI Taxonomy" id="906689"/>
    <lineage>
        <taxon>Eukaryota</taxon>
        <taxon>Viridiplantae</taxon>
        <taxon>Streptophyta</taxon>
        <taxon>Embryophyta</taxon>
        <taxon>Tracheophyta</taxon>
        <taxon>Spermatophyta</taxon>
        <taxon>Magnoliopsida</taxon>
        <taxon>Liliopsida</taxon>
        <taxon>Asparagales</taxon>
        <taxon>Orchidaceae</taxon>
        <taxon>Epidendroideae</taxon>
        <taxon>Malaxideae</taxon>
        <taxon>Dendrobiinae</taxon>
        <taxon>Dendrobium</taxon>
    </lineage>
</organism>
<feature type="region of interest" description="Disordered" evidence="2">
    <location>
        <begin position="408"/>
        <end position="461"/>
    </location>
</feature>
<dbReference type="GO" id="GO:0005829">
    <property type="term" value="C:cytosol"/>
    <property type="evidence" value="ECO:0007669"/>
    <property type="project" value="TreeGrafter"/>
</dbReference>
<dbReference type="GO" id="GO:1990316">
    <property type="term" value="C:Atg1/ULK1 kinase complex"/>
    <property type="evidence" value="ECO:0007669"/>
    <property type="project" value="InterPro"/>
</dbReference>
<dbReference type="GO" id="GO:0000423">
    <property type="term" value="P:mitophagy"/>
    <property type="evidence" value="ECO:0007669"/>
    <property type="project" value="TreeGrafter"/>
</dbReference>
<dbReference type="Pfam" id="PF10033">
    <property type="entry name" value="ATG13"/>
    <property type="match status" value="1"/>
</dbReference>
<dbReference type="OrthoDB" id="70161at2759"/>
<feature type="compositionally biased region" description="Polar residues" evidence="2">
    <location>
        <begin position="323"/>
        <end position="333"/>
    </location>
</feature>
<dbReference type="InterPro" id="IPR036570">
    <property type="entry name" value="HORMA_dom_sf"/>
</dbReference>
<dbReference type="EMBL" id="KZ502814">
    <property type="protein sequence ID" value="PKU72616.1"/>
    <property type="molecule type" value="Genomic_DNA"/>
</dbReference>
<dbReference type="PANTHER" id="PTHR13430">
    <property type="match status" value="1"/>
</dbReference>
<feature type="domain" description="Autophagy-related protein 13 N-terminal" evidence="3">
    <location>
        <begin position="18"/>
        <end position="263"/>
    </location>
</feature>
<feature type="region of interest" description="Disordered" evidence="2">
    <location>
        <begin position="314"/>
        <end position="333"/>
    </location>
</feature>
<dbReference type="GO" id="GO:0000407">
    <property type="term" value="C:phagophore assembly site"/>
    <property type="evidence" value="ECO:0007669"/>
    <property type="project" value="TreeGrafter"/>
</dbReference>
<keyword evidence="1" id="KW-0072">Autophagy</keyword>
<protein>
    <recommendedName>
        <fullName evidence="3">Autophagy-related protein 13 N-terminal domain-containing protein</fullName>
    </recommendedName>
</protein>
<gene>
    <name evidence="4" type="ORF">MA16_Dca010186</name>
</gene>
<evidence type="ECO:0000256" key="1">
    <source>
        <dbReference type="ARBA" id="ARBA00023006"/>
    </source>
</evidence>
<dbReference type="GO" id="GO:0034727">
    <property type="term" value="P:piecemeal microautophagy of the nucleus"/>
    <property type="evidence" value="ECO:0007669"/>
    <property type="project" value="TreeGrafter"/>
</dbReference>
<dbReference type="AlphaFoldDB" id="A0A2I0WAD3"/>
<evidence type="ECO:0000313" key="5">
    <source>
        <dbReference type="Proteomes" id="UP000233837"/>
    </source>
</evidence>
<proteinExistence type="predicted"/>